<evidence type="ECO:0000256" key="6">
    <source>
        <dbReference type="ARBA" id="ARBA00022448"/>
    </source>
</evidence>
<comment type="subunit">
    <text evidence="4">F-type ATPases have 2 components, CF(1) - the catalytic core - and CF(0) - the membrane proton channel. CF(1) has five subunits: alpha(3), beta(3), gamma(1), delta(1), epsilon(1). CF(0) has three main subunits: a, b and c.</text>
</comment>
<dbReference type="PANTHER" id="PTHR37774:SF4">
    <property type="entry name" value="ATP SYNTHASE PROTEIN MI25"/>
    <property type="match status" value="1"/>
</dbReference>
<evidence type="ECO:0000256" key="5">
    <source>
        <dbReference type="ARBA" id="ARBA00017388"/>
    </source>
</evidence>
<evidence type="ECO:0000256" key="13">
    <source>
        <dbReference type="ARBA" id="ARBA00023136"/>
    </source>
</evidence>
<keyword evidence="7" id="KW-0138">CF(0)</keyword>
<gene>
    <name evidence="15" type="primary">atp4</name>
</gene>
<evidence type="ECO:0000256" key="11">
    <source>
        <dbReference type="ARBA" id="ARBA00023065"/>
    </source>
</evidence>
<evidence type="ECO:0000256" key="9">
    <source>
        <dbReference type="ARBA" id="ARBA00022781"/>
    </source>
</evidence>
<dbReference type="PANTHER" id="PTHR37774">
    <property type="entry name" value="ATP SYNTHASE PROTEIN MI25-RELATED"/>
    <property type="match status" value="1"/>
</dbReference>
<protein>
    <recommendedName>
        <fullName evidence="5">ATP synthase protein MI25</fullName>
    </recommendedName>
</protein>
<reference evidence="15" key="1">
    <citation type="submission" date="2020-12" db="EMBL/GenBank/DDBJ databases">
        <title>Both Conifer II and Gnetales are characterized by a high frequency of ancient mitochondrial gene transfer to the nuclear genome.</title>
        <authorList>
            <person name="Kan S.L."/>
            <person name="Shen T."/>
            <person name="Ran J.H."/>
            <person name="Wang X.Q."/>
        </authorList>
    </citation>
    <scope>NUCLEOTIDE SEQUENCE</scope>
</reference>
<evidence type="ECO:0000256" key="2">
    <source>
        <dbReference type="ARBA" id="ARBA00004304"/>
    </source>
</evidence>
<evidence type="ECO:0000256" key="7">
    <source>
        <dbReference type="ARBA" id="ARBA00022547"/>
    </source>
</evidence>
<dbReference type="InterPro" id="IPR008688">
    <property type="entry name" value="ATP_synth_Bsub_B/MI25"/>
</dbReference>
<keyword evidence="9" id="KW-0375">Hydrogen ion transport</keyword>
<comment type="function">
    <text evidence="1">This is one of the chains of the nonenzymatic component (CF(0) subunit) of the mitochondrial ATPase complex.</text>
</comment>
<sequence length="275" mass="31315">MISGNMPLAAIPSIGVLSPKGISICNEETIVARCSIGFLIFSQRSLGNTSKAAFQERIGAIQRELQQFLDPNEVVSTESKERQQNLRISLRSITPEIVESLPNETARCAPKCERTVQAVSCRNPNVESATPPNAISSRRSRLRNDIVTGFHSSVIEKFVDAPYTHPAFPVEPIRENMAFLQLLVLLIKLLSSSCHQDAQIERDHQKMIDDQIQAELDRAQAKQMEDYRQAWKNEQEEEQERIWYNQWLEAVDKLHPIERALNFELHNLLIKGKDE</sequence>
<keyword evidence="11" id="KW-0406">Ion transport</keyword>
<evidence type="ECO:0000256" key="1">
    <source>
        <dbReference type="ARBA" id="ARBA00003096"/>
    </source>
</evidence>
<organism evidence="15">
    <name type="scientific">Platycladus orientalis</name>
    <dbReference type="NCBI Taxonomy" id="58046"/>
    <lineage>
        <taxon>Eukaryota</taxon>
        <taxon>Viridiplantae</taxon>
        <taxon>Streptophyta</taxon>
        <taxon>Embryophyta</taxon>
        <taxon>Tracheophyta</taxon>
        <taxon>Spermatophyta</taxon>
        <taxon>Pinopsida</taxon>
        <taxon>Pinidae</taxon>
        <taxon>Conifers II</taxon>
        <taxon>Cupressales</taxon>
        <taxon>Cupressaceae</taxon>
        <taxon>Platycladus</taxon>
    </lineage>
</organism>
<evidence type="ECO:0000256" key="4">
    <source>
        <dbReference type="ARBA" id="ARBA00011648"/>
    </source>
</evidence>
<keyword evidence="10" id="KW-1133">Transmembrane helix</keyword>
<name>A0A8H2SEH3_9CONI</name>
<dbReference type="GO" id="GO:0045259">
    <property type="term" value="C:proton-transporting ATP synthase complex"/>
    <property type="evidence" value="ECO:0007669"/>
    <property type="project" value="UniProtKB-KW"/>
</dbReference>
<evidence type="ECO:0000256" key="12">
    <source>
        <dbReference type="ARBA" id="ARBA00023128"/>
    </source>
</evidence>
<accession>A0A8H2SEH3</accession>
<comment type="similarity">
    <text evidence="3">Belongs to the ATPase protein MI25 family.</text>
</comment>
<evidence type="ECO:0000313" key="15">
    <source>
        <dbReference type="EMBL" id="QXE44158.1"/>
    </source>
</evidence>
<keyword evidence="8" id="KW-0812">Transmembrane</keyword>
<evidence type="ECO:0000256" key="14">
    <source>
        <dbReference type="ARBA" id="ARBA00023310"/>
    </source>
</evidence>
<dbReference type="GO" id="GO:0015078">
    <property type="term" value="F:proton transmembrane transporter activity"/>
    <property type="evidence" value="ECO:0007669"/>
    <property type="project" value="InterPro"/>
</dbReference>
<dbReference type="GO" id="GO:0031966">
    <property type="term" value="C:mitochondrial membrane"/>
    <property type="evidence" value="ECO:0007669"/>
    <property type="project" value="UniProtKB-SubCell"/>
</dbReference>
<geneLocation type="mitochondrion" evidence="15"/>
<comment type="subcellular location">
    <subcellularLocation>
        <location evidence="2">Mitochondrion membrane</location>
        <topology evidence="2">Single-pass membrane protein</topology>
    </subcellularLocation>
</comment>
<dbReference type="GO" id="GO:0015986">
    <property type="term" value="P:proton motive force-driven ATP synthesis"/>
    <property type="evidence" value="ECO:0007669"/>
    <property type="project" value="InterPro"/>
</dbReference>
<evidence type="ECO:0000256" key="3">
    <source>
        <dbReference type="ARBA" id="ARBA00009281"/>
    </source>
</evidence>
<keyword evidence="13" id="KW-0472">Membrane</keyword>
<dbReference type="AlphaFoldDB" id="A0A8H2SEH3"/>
<dbReference type="EMBL" id="MW354385">
    <property type="protein sequence ID" value="QXE44158.1"/>
    <property type="molecule type" value="Genomic_DNA"/>
</dbReference>
<evidence type="ECO:0000256" key="10">
    <source>
        <dbReference type="ARBA" id="ARBA00022989"/>
    </source>
</evidence>
<evidence type="ECO:0000256" key="8">
    <source>
        <dbReference type="ARBA" id="ARBA00022692"/>
    </source>
</evidence>
<keyword evidence="14" id="KW-0066">ATP synthesis</keyword>
<dbReference type="InterPro" id="IPR044988">
    <property type="entry name" value="MI25_plants"/>
</dbReference>
<keyword evidence="6" id="KW-0813">Transport</keyword>
<proteinExistence type="inferred from homology"/>
<dbReference type="Pfam" id="PF05405">
    <property type="entry name" value="Mt_ATP-synt_B"/>
    <property type="match status" value="1"/>
</dbReference>
<keyword evidence="12 15" id="KW-0496">Mitochondrion</keyword>